<evidence type="ECO:0000313" key="7">
    <source>
        <dbReference type="Proteomes" id="UP000320475"/>
    </source>
</evidence>
<dbReference type="Gene3D" id="3.40.20.10">
    <property type="entry name" value="Severin"/>
    <property type="match status" value="1"/>
</dbReference>
<dbReference type="GO" id="GO:0030864">
    <property type="term" value="C:cortical actin cytoskeleton"/>
    <property type="evidence" value="ECO:0007669"/>
    <property type="project" value="TreeGrafter"/>
</dbReference>
<dbReference type="InterPro" id="IPR011171">
    <property type="entry name" value="GMF"/>
</dbReference>
<proteinExistence type="inferred from homology"/>
<evidence type="ECO:0000256" key="2">
    <source>
        <dbReference type="ARBA" id="ARBA00022490"/>
    </source>
</evidence>
<dbReference type="GO" id="GO:0071933">
    <property type="term" value="F:Arp2/3 complex binding"/>
    <property type="evidence" value="ECO:0007669"/>
    <property type="project" value="InterPro"/>
</dbReference>
<dbReference type="FunFam" id="3.40.20.10:FF:000026">
    <property type="entry name" value="Glia maturation factor"/>
    <property type="match status" value="1"/>
</dbReference>
<dbReference type="PIRSF" id="PIRSF001788">
    <property type="entry name" value="GMF-beta"/>
    <property type="match status" value="1"/>
</dbReference>
<evidence type="ECO:0000313" key="6">
    <source>
        <dbReference type="EMBL" id="TPX51698.1"/>
    </source>
</evidence>
<dbReference type="GO" id="GO:0034316">
    <property type="term" value="P:negative regulation of Arp2/3 complex-mediated actin nucleation"/>
    <property type="evidence" value="ECO:0007669"/>
    <property type="project" value="TreeGrafter"/>
</dbReference>
<dbReference type="InterPro" id="IPR002108">
    <property type="entry name" value="ADF-H"/>
</dbReference>
<dbReference type="GO" id="GO:0003779">
    <property type="term" value="F:actin binding"/>
    <property type="evidence" value="ECO:0007669"/>
    <property type="project" value="InterPro"/>
</dbReference>
<dbReference type="PANTHER" id="PTHR11249">
    <property type="entry name" value="GLIAL FACTOR NATURATION FACTOR"/>
    <property type="match status" value="1"/>
</dbReference>
<feature type="domain" description="ADF-H" evidence="5">
    <location>
        <begin position="1"/>
        <end position="137"/>
    </location>
</feature>
<evidence type="ECO:0000259" key="5">
    <source>
        <dbReference type="PROSITE" id="PS51263"/>
    </source>
</evidence>
<organism evidence="6 7">
    <name type="scientific">Synchytrium endobioticum</name>
    <dbReference type="NCBI Taxonomy" id="286115"/>
    <lineage>
        <taxon>Eukaryota</taxon>
        <taxon>Fungi</taxon>
        <taxon>Fungi incertae sedis</taxon>
        <taxon>Chytridiomycota</taxon>
        <taxon>Chytridiomycota incertae sedis</taxon>
        <taxon>Chytridiomycetes</taxon>
        <taxon>Synchytriales</taxon>
        <taxon>Synchytriaceae</taxon>
        <taxon>Synchytrium</taxon>
    </lineage>
</organism>
<dbReference type="OrthoDB" id="3919494at2759"/>
<evidence type="ECO:0000256" key="3">
    <source>
        <dbReference type="ARBA" id="ARBA00023242"/>
    </source>
</evidence>
<evidence type="ECO:0000256" key="1">
    <source>
        <dbReference type="ARBA" id="ARBA00010055"/>
    </source>
</evidence>
<gene>
    <name evidence="6" type="ORF">SeLEV6574_g00139</name>
</gene>
<reference evidence="6 7" key="1">
    <citation type="journal article" date="2019" name="Sci. Rep.">
        <title>Comparative genomics of chytrid fungi reveal insights into the obligate biotrophic and pathogenic lifestyle of Synchytrium endobioticum.</title>
        <authorList>
            <person name="van de Vossenberg B.T.L.H."/>
            <person name="Warris S."/>
            <person name="Nguyen H.D.T."/>
            <person name="van Gent-Pelzer M.P.E."/>
            <person name="Joly D.L."/>
            <person name="van de Geest H.C."/>
            <person name="Bonants P.J.M."/>
            <person name="Smith D.S."/>
            <person name="Levesque C.A."/>
            <person name="van der Lee T.A.J."/>
        </authorList>
    </citation>
    <scope>NUCLEOTIDE SEQUENCE [LARGE SCALE GENOMIC DNA]</scope>
    <source>
        <strain evidence="6 7">LEV6574</strain>
    </source>
</reference>
<dbReference type="VEuPathDB" id="FungiDB:SeMB42_g00858"/>
<evidence type="ECO:0000256" key="4">
    <source>
        <dbReference type="PIRNR" id="PIRNR001788"/>
    </source>
</evidence>
<comment type="similarity">
    <text evidence="1 4">Belongs to the actin-binding proteins ADF family. GMF subfamily.</text>
</comment>
<comment type="caution">
    <text evidence="6">The sequence shown here is derived from an EMBL/GenBank/DDBJ whole genome shotgun (WGS) entry which is preliminary data.</text>
</comment>
<dbReference type="AlphaFoldDB" id="A0A507DLF1"/>
<dbReference type="PANTHER" id="PTHR11249:SF2">
    <property type="entry name" value="GLIA MATURATION FACTOR"/>
    <property type="match status" value="1"/>
</dbReference>
<dbReference type="InterPro" id="IPR029006">
    <property type="entry name" value="ADF-H/Gelsolin-like_dom_sf"/>
</dbReference>
<accession>A0A507DLF1</accession>
<dbReference type="SUPFAM" id="SSF55753">
    <property type="entry name" value="Actin depolymerizing proteins"/>
    <property type="match status" value="1"/>
</dbReference>
<comment type="subcellular location">
    <subcellularLocation>
        <location evidence="4">Cytoplasm</location>
    </subcellularLocation>
    <subcellularLocation>
        <location evidence="4">Nucleus</location>
    </subcellularLocation>
</comment>
<dbReference type="Pfam" id="PF00241">
    <property type="entry name" value="Cofilin_ADF"/>
    <property type="match status" value="1"/>
</dbReference>
<protein>
    <recommendedName>
        <fullName evidence="5">ADF-H domain-containing protein</fullName>
    </recommendedName>
</protein>
<dbReference type="GO" id="GO:0071846">
    <property type="term" value="P:actin filament debranching"/>
    <property type="evidence" value="ECO:0007669"/>
    <property type="project" value="InterPro"/>
</dbReference>
<sequence length="143" mass="15895">MSNTCDIDTAVLDQFKNLRFRKSKSNAALVLKIDAKALMVVEDIVLDDITMEDLASELPETSPRYVILSYENRHGDGRTSYPLIGVFYCPEASSDQSRMLYASAKSYVFQKADIGGKVYDLSDSEDLNDAWVTGQLKGASIRP</sequence>
<dbReference type="Proteomes" id="UP000320475">
    <property type="component" value="Unassembled WGS sequence"/>
</dbReference>
<dbReference type="CDD" id="cd11283">
    <property type="entry name" value="ADF_GMF-beta_like"/>
    <property type="match status" value="1"/>
</dbReference>
<dbReference type="PROSITE" id="PS51263">
    <property type="entry name" value="ADF_H"/>
    <property type="match status" value="1"/>
</dbReference>
<dbReference type="EMBL" id="QEAM01000002">
    <property type="protein sequence ID" value="TPX51698.1"/>
    <property type="molecule type" value="Genomic_DNA"/>
</dbReference>
<keyword evidence="3 4" id="KW-0539">Nucleus</keyword>
<keyword evidence="2 4" id="KW-0963">Cytoplasm</keyword>
<dbReference type="GO" id="GO:0005634">
    <property type="term" value="C:nucleus"/>
    <property type="evidence" value="ECO:0007669"/>
    <property type="project" value="UniProtKB-SubCell"/>
</dbReference>
<dbReference type="SMART" id="SM00102">
    <property type="entry name" value="ADF"/>
    <property type="match status" value="1"/>
</dbReference>
<name>A0A507DLF1_9FUNG</name>